<dbReference type="AlphaFoldDB" id="A0A163K0H7"/>
<reference evidence="1" key="1">
    <citation type="submission" date="2016-04" db="EMBL/GenBank/DDBJ databases">
        <authorList>
            <person name="Evans L.H."/>
            <person name="Alamgir A."/>
            <person name="Owens N."/>
            <person name="Weber N.D."/>
            <person name="Virtaneva K."/>
            <person name="Barbian K."/>
            <person name="Babar A."/>
            <person name="Rosenke K."/>
        </authorList>
    </citation>
    <scope>NUCLEOTIDE SEQUENCE [LARGE SCALE GENOMIC DNA]</scope>
    <source>
        <strain evidence="1">CBS 101.48</strain>
    </source>
</reference>
<gene>
    <name evidence="1" type="primary">ABSGL_10272.1 scaffold 11814</name>
</gene>
<evidence type="ECO:0000313" key="2">
    <source>
        <dbReference type="Proteomes" id="UP000078561"/>
    </source>
</evidence>
<sequence length="172" mass="19414">MEVLQATILNYCTQQGFSSPSGPLSYFKTASIRNKIYRSLSYVSSRSEVVTFGRATVLLENGVGQHFFGVVHFYLQVRIDDVVRNLVALQILKGVKISNRVDGHLYPQWQHDLGHYAPLIITDAMHIVDAVAIVADSVNATIKHLIPPRHHPWNLTILTNFNDIDSSLQLRY</sequence>
<accession>A0A163K0H7</accession>
<proteinExistence type="predicted"/>
<protein>
    <submittedName>
        <fullName evidence="1">Uncharacterized protein</fullName>
    </submittedName>
</protein>
<dbReference type="Proteomes" id="UP000078561">
    <property type="component" value="Unassembled WGS sequence"/>
</dbReference>
<name>A0A163K0H7_ABSGL</name>
<organism evidence="1">
    <name type="scientific">Absidia glauca</name>
    <name type="common">Pin mould</name>
    <dbReference type="NCBI Taxonomy" id="4829"/>
    <lineage>
        <taxon>Eukaryota</taxon>
        <taxon>Fungi</taxon>
        <taxon>Fungi incertae sedis</taxon>
        <taxon>Mucoromycota</taxon>
        <taxon>Mucoromycotina</taxon>
        <taxon>Mucoromycetes</taxon>
        <taxon>Mucorales</taxon>
        <taxon>Cunninghamellaceae</taxon>
        <taxon>Absidia</taxon>
    </lineage>
</organism>
<dbReference type="InParanoid" id="A0A163K0H7"/>
<keyword evidence="2" id="KW-1185">Reference proteome</keyword>
<evidence type="ECO:0000313" key="1">
    <source>
        <dbReference type="EMBL" id="SAM04411.1"/>
    </source>
</evidence>
<dbReference type="EMBL" id="LT554361">
    <property type="protein sequence ID" value="SAM04411.1"/>
    <property type="molecule type" value="Genomic_DNA"/>
</dbReference>